<evidence type="ECO:0000313" key="2">
    <source>
        <dbReference type="EMBL" id="MBB6035819.1"/>
    </source>
</evidence>
<protein>
    <submittedName>
        <fullName evidence="2">Uncharacterized protein</fullName>
    </submittedName>
</protein>
<dbReference type="RefSeq" id="WP_184788654.1">
    <property type="nucleotide sequence ID" value="NZ_BONT01000113.1"/>
</dbReference>
<accession>A0A841FTF8</accession>
<feature type="compositionally biased region" description="Acidic residues" evidence="1">
    <location>
        <begin position="27"/>
        <end position="53"/>
    </location>
</feature>
<feature type="region of interest" description="Disordered" evidence="1">
    <location>
        <begin position="1"/>
        <end position="161"/>
    </location>
</feature>
<sequence length="224" mass="23110">MSDDTWPDGEPSFDAEGGDDGAAWLDSGEEPEFSSEPSEIDTVDLQLGEDDEPGGAAEGDGGGEDLDAGLDEGLDPIDADLAPDDPADDPVGEDPSLDDGPSAEETTWFAPDLADEPGLGADPDHDDLVDSDGWGADAFPPELDFADPPEPVDGLPWSDPAMLGDINDGVIDTDQTEYVTPDVGDLLDYSGAEAPAGGGDVWAELLGSSDPATSGLARWWAPSH</sequence>
<name>A0A841FTF8_9ACTN</name>
<comment type="caution">
    <text evidence="2">The sequence shown here is derived from an EMBL/GenBank/DDBJ whole genome shotgun (WGS) entry which is preliminary data.</text>
</comment>
<evidence type="ECO:0000256" key="1">
    <source>
        <dbReference type="SAM" id="MobiDB-lite"/>
    </source>
</evidence>
<proteinExistence type="predicted"/>
<dbReference type="Proteomes" id="UP000548476">
    <property type="component" value="Unassembled WGS sequence"/>
</dbReference>
<organism evidence="2 3">
    <name type="scientific">Phytomonospora endophytica</name>
    <dbReference type="NCBI Taxonomy" id="714109"/>
    <lineage>
        <taxon>Bacteria</taxon>
        <taxon>Bacillati</taxon>
        <taxon>Actinomycetota</taxon>
        <taxon>Actinomycetes</taxon>
        <taxon>Micromonosporales</taxon>
        <taxon>Micromonosporaceae</taxon>
        <taxon>Phytomonospora</taxon>
    </lineage>
</organism>
<feature type="compositionally biased region" description="Acidic residues" evidence="1">
    <location>
        <begin position="61"/>
        <end position="97"/>
    </location>
</feature>
<dbReference type="EMBL" id="JACHGT010000007">
    <property type="protein sequence ID" value="MBB6035819.1"/>
    <property type="molecule type" value="Genomic_DNA"/>
</dbReference>
<evidence type="ECO:0000313" key="3">
    <source>
        <dbReference type="Proteomes" id="UP000548476"/>
    </source>
</evidence>
<feature type="compositionally biased region" description="Acidic residues" evidence="1">
    <location>
        <begin position="1"/>
        <end position="19"/>
    </location>
</feature>
<reference evidence="2 3" key="1">
    <citation type="submission" date="2020-08" db="EMBL/GenBank/DDBJ databases">
        <title>Genomic Encyclopedia of Type Strains, Phase IV (KMG-IV): sequencing the most valuable type-strain genomes for metagenomic binning, comparative biology and taxonomic classification.</title>
        <authorList>
            <person name="Goeker M."/>
        </authorList>
    </citation>
    <scope>NUCLEOTIDE SEQUENCE [LARGE SCALE GENOMIC DNA]</scope>
    <source>
        <strain evidence="2 3">YIM 65646</strain>
    </source>
</reference>
<keyword evidence="3" id="KW-1185">Reference proteome</keyword>
<gene>
    <name evidence="2" type="ORF">HNR73_003683</name>
</gene>
<dbReference type="AlphaFoldDB" id="A0A841FTF8"/>